<dbReference type="SMART" id="SM00256">
    <property type="entry name" value="FBOX"/>
    <property type="match status" value="1"/>
</dbReference>
<evidence type="ECO:0000313" key="2">
    <source>
        <dbReference type="EMBL" id="CAH2352012.1"/>
    </source>
</evidence>
<dbReference type="InterPro" id="IPR036047">
    <property type="entry name" value="F-box-like_dom_sf"/>
</dbReference>
<keyword evidence="3" id="KW-1185">Reference proteome</keyword>
<organism evidence="2 3">
    <name type="scientific">[Candida] railenensis</name>
    <dbReference type="NCBI Taxonomy" id="45579"/>
    <lineage>
        <taxon>Eukaryota</taxon>
        <taxon>Fungi</taxon>
        <taxon>Dikarya</taxon>
        <taxon>Ascomycota</taxon>
        <taxon>Saccharomycotina</taxon>
        <taxon>Pichiomycetes</taxon>
        <taxon>Debaryomycetaceae</taxon>
        <taxon>Kurtzmaniella</taxon>
    </lineage>
</organism>
<protein>
    <recommendedName>
        <fullName evidence="1">F-box domain-containing protein</fullName>
    </recommendedName>
</protein>
<accession>A0A9P0VX31</accession>
<evidence type="ECO:0000313" key="3">
    <source>
        <dbReference type="Proteomes" id="UP000837801"/>
    </source>
</evidence>
<dbReference type="Pfam" id="PF00646">
    <property type="entry name" value="F-box"/>
    <property type="match status" value="1"/>
</dbReference>
<dbReference type="AlphaFoldDB" id="A0A9P0VX31"/>
<proteinExistence type="predicted"/>
<dbReference type="Gene3D" id="1.20.1280.50">
    <property type="match status" value="1"/>
</dbReference>
<dbReference type="SUPFAM" id="SSF81383">
    <property type="entry name" value="F-box domain"/>
    <property type="match status" value="1"/>
</dbReference>
<dbReference type="CDD" id="cd09917">
    <property type="entry name" value="F-box_SF"/>
    <property type="match status" value="1"/>
</dbReference>
<dbReference type="Proteomes" id="UP000837801">
    <property type="component" value="Unassembled WGS sequence"/>
</dbReference>
<dbReference type="OrthoDB" id="4084239at2759"/>
<sequence length="705" mass="80899">MINLQLCSIHNSPSLSCLPDTVVECIFQYVDQFDLIHFSQVSQRFHSIANKRLYKRVTVILNAEYPTRYEGDSKFYIRENGIKHMDSALILNYSNLIKFNQTLMEKPELTDNIKFFVFDKCSTLKGNVPTSDGVLCSKALNQLHSDLIDFFGTHSKSLNFLHITFIDFVNGLEKLNKFLQNGNIRNKLFKLFINSLPELYTPKLPMGITNLFLMLDELELSMTPQIDIGCDQPYEIFNSLQTLTFSTTDHLGLEIIRKFKLRYGEKLKLKGLTIFHCHKEADASTLEETEFQSSIDHENQARNDYIHSIDKHITFQTISEKIDITCLNQFYLKIDCFSDRNNVGCNCFPTFFQDLSDFSIQNGGLPNLESFELELFPNLEWLRPHQMLESILGPLGTFIKTLSSLSRLSIDFSTLGFKMFDNGIGLSSVLLNKLNERLMQAFFLCFFSTVAGSTSHDDNPQSQAISQSQSTVVQNLKSLQLPDFLTSFIYYKPDFYESFLHTCQCSGCAGVLKLLENQFYPLHEENEDDEDDDDEDGESALDLQSTYYLLIGFILGKLQADREVCIPIKKNTSNYRYYPIYKGQSHTLHHQFHKHVHGGDADEDCECKCFHTASTPVNDPTGSSPLNIDNLATTYIIHQLRPIVEYLTKIFVELDSLMIHGIYYEKCEDGTMKSVFDADEYPTEIKEMPIENNESIPFGNFKKII</sequence>
<dbReference type="InterPro" id="IPR001810">
    <property type="entry name" value="F-box_dom"/>
</dbReference>
<feature type="domain" description="F-box" evidence="1">
    <location>
        <begin position="12"/>
        <end position="57"/>
    </location>
</feature>
<reference evidence="2" key="1">
    <citation type="submission" date="2022-03" db="EMBL/GenBank/DDBJ databases">
        <authorList>
            <person name="Legras J.-L."/>
            <person name="Devillers H."/>
            <person name="Grondin C."/>
        </authorList>
    </citation>
    <scope>NUCLEOTIDE SEQUENCE</scope>
    <source>
        <strain evidence="2">CLIB 1423</strain>
    </source>
</reference>
<dbReference type="PROSITE" id="PS50181">
    <property type="entry name" value="FBOX"/>
    <property type="match status" value="1"/>
</dbReference>
<dbReference type="EMBL" id="CAKXYY010000005">
    <property type="protein sequence ID" value="CAH2352012.1"/>
    <property type="molecule type" value="Genomic_DNA"/>
</dbReference>
<gene>
    <name evidence="2" type="ORF">CLIB1423_05S03642</name>
</gene>
<name>A0A9P0VX31_9ASCO</name>
<evidence type="ECO:0000259" key="1">
    <source>
        <dbReference type="PROSITE" id="PS50181"/>
    </source>
</evidence>
<comment type="caution">
    <text evidence="2">The sequence shown here is derived from an EMBL/GenBank/DDBJ whole genome shotgun (WGS) entry which is preliminary data.</text>
</comment>